<comment type="catalytic activity">
    <reaction evidence="2">
        <text>N-terminal N-formyl-L-methionyl-[peptide] + H2O = N-terminal L-methionyl-[peptide] + formate</text>
        <dbReference type="Rhea" id="RHEA:24420"/>
        <dbReference type="Rhea" id="RHEA-COMP:10639"/>
        <dbReference type="Rhea" id="RHEA-COMP:10640"/>
        <dbReference type="ChEBI" id="CHEBI:15377"/>
        <dbReference type="ChEBI" id="CHEBI:15740"/>
        <dbReference type="ChEBI" id="CHEBI:49298"/>
        <dbReference type="ChEBI" id="CHEBI:64731"/>
        <dbReference type="EC" id="3.5.1.88"/>
    </reaction>
</comment>
<dbReference type="GeneID" id="93076537"/>
<feature type="binding site" evidence="2">
    <location>
        <position position="140"/>
    </location>
    <ligand>
        <name>Fe cation</name>
        <dbReference type="ChEBI" id="CHEBI:24875"/>
    </ligand>
</feature>
<keyword evidence="2" id="KW-0648">Protein biosynthesis</keyword>
<keyword evidence="4" id="KW-1185">Reference proteome</keyword>
<comment type="similarity">
    <text evidence="1 2">Belongs to the polypeptide deformylase family.</text>
</comment>
<dbReference type="PIRSF" id="PIRSF004749">
    <property type="entry name" value="Pep_def"/>
    <property type="match status" value="1"/>
</dbReference>
<dbReference type="InterPro" id="IPR036821">
    <property type="entry name" value="Peptide_deformylase_sf"/>
</dbReference>
<comment type="cofactor">
    <cofactor evidence="2">
        <name>Fe(2+)</name>
        <dbReference type="ChEBI" id="CHEBI:29033"/>
    </cofactor>
    <text evidence="2">Binds 1 Fe(2+) ion.</text>
</comment>
<feature type="active site" evidence="2">
    <location>
        <position position="137"/>
    </location>
</feature>
<dbReference type="Gene3D" id="3.90.45.10">
    <property type="entry name" value="Peptide deformylase"/>
    <property type="match status" value="1"/>
</dbReference>
<dbReference type="PRINTS" id="PR01576">
    <property type="entry name" value="PDEFORMYLASE"/>
</dbReference>
<dbReference type="PANTHER" id="PTHR10458:SF22">
    <property type="entry name" value="PEPTIDE DEFORMYLASE"/>
    <property type="match status" value="1"/>
</dbReference>
<dbReference type="Proteomes" id="UP000011820">
    <property type="component" value="Chromosome"/>
</dbReference>
<dbReference type="CDD" id="cd00487">
    <property type="entry name" value="Pep_deformylase"/>
    <property type="match status" value="1"/>
</dbReference>
<gene>
    <name evidence="2" type="primary">def</name>
    <name evidence="3" type="ORF">WSI_00825</name>
</gene>
<evidence type="ECO:0000313" key="3">
    <source>
        <dbReference type="EMBL" id="AGH16537.1"/>
    </source>
</evidence>
<evidence type="ECO:0000313" key="4">
    <source>
        <dbReference type="Proteomes" id="UP000011820"/>
    </source>
</evidence>
<dbReference type="HAMAP" id="MF_00163">
    <property type="entry name" value="Pep_deformylase"/>
    <property type="match status" value="1"/>
</dbReference>
<dbReference type="NCBIfam" id="NF001159">
    <property type="entry name" value="PRK00150.1-3"/>
    <property type="match status" value="1"/>
</dbReference>
<dbReference type="Pfam" id="PF01327">
    <property type="entry name" value="Pep_deformylase"/>
    <property type="match status" value="1"/>
</dbReference>
<dbReference type="EMBL" id="CP004005">
    <property type="protein sequence ID" value="AGH16537.1"/>
    <property type="molecule type" value="Genomic_DNA"/>
</dbReference>
<evidence type="ECO:0000256" key="2">
    <source>
        <dbReference type="HAMAP-Rule" id="MF_00163"/>
    </source>
</evidence>
<dbReference type="NCBIfam" id="TIGR00079">
    <property type="entry name" value="pept_deformyl"/>
    <property type="match status" value="1"/>
</dbReference>
<dbReference type="SUPFAM" id="SSF56420">
    <property type="entry name" value="Peptide deformylase"/>
    <property type="match status" value="1"/>
</dbReference>
<keyword evidence="2" id="KW-0378">Hydrolase</keyword>
<sequence length="170" mass="19584">MVKKPLVIFPDPILRRVSRPIEKINSDIMNLIDNMLEVMYSTDGIGLAAVQIGVLYRLVVIDLQDHAHRKNPMVFINPKIITFSDDFSVYQEGCLSIPDYRADVKRSAFITVRYMDCNAQHQIIYADGLLATCLQHELDHLNGILFIDHLSRLKRDMITKKMSKLVQLRD</sequence>
<keyword evidence="2" id="KW-0408">Iron</keyword>
<feature type="binding site" evidence="2">
    <location>
        <position position="136"/>
    </location>
    <ligand>
        <name>Fe cation</name>
        <dbReference type="ChEBI" id="CHEBI:24875"/>
    </ligand>
</feature>
<reference evidence="3 4" key="1">
    <citation type="journal article" date="2013" name="Genome Announc.">
        <title>Complete Genome Sequence of a Chinese Strain of 'Candidatus Liberibacter asiaticus'.</title>
        <authorList>
            <person name="Lin H."/>
            <person name="Han C.S."/>
            <person name="Liu B."/>
            <person name="Lou B."/>
            <person name="Bai X."/>
            <person name="Deng C."/>
            <person name="Civerolo E.L."/>
            <person name="Gupta G."/>
        </authorList>
    </citation>
    <scope>NUCLEOTIDE SEQUENCE [LARGE SCALE GENOMIC DNA]</scope>
    <source>
        <strain evidence="4">gxpsy</strain>
    </source>
</reference>
<dbReference type="RefSeq" id="WP_012778516.1">
    <property type="nucleotide sequence ID" value="NC_020549.1"/>
</dbReference>
<dbReference type="EC" id="3.5.1.88" evidence="2"/>
<accession>A0ABM5NFD2</accession>
<protein>
    <recommendedName>
        <fullName evidence="2">Peptide deformylase</fullName>
        <shortName evidence="2">PDF</shortName>
        <ecNumber evidence="2">3.5.1.88</ecNumber>
    </recommendedName>
    <alternativeName>
        <fullName evidence="2">Polypeptide deformylase</fullName>
    </alternativeName>
</protein>
<keyword evidence="2" id="KW-0479">Metal-binding</keyword>
<name>A0ABM5NFD2_LIBAS</name>
<evidence type="ECO:0000256" key="1">
    <source>
        <dbReference type="ARBA" id="ARBA00010759"/>
    </source>
</evidence>
<comment type="function">
    <text evidence="2">Removes the formyl group from the N-terminal Met of newly synthesized proteins. Requires at least a dipeptide for an efficient rate of reaction. N-terminal L-methionine is a prerequisite for activity but the enzyme has broad specificity at other positions.</text>
</comment>
<organism evidence="3 4">
    <name type="scientific">Candidatus Liberibacter asiaticus str. gxpsy</name>
    <dbReference type="NCBI Taxonomy" id="1174529"/>
    <lineage>
        <taxon>Bacteria</taxon>
        <taxon>Pseudomonadati</taxon>
        <taxon>Pseudomonadota</taxon>
        <taxon>Alphaproteobacteria</taxon>
        <taxon>Hyphomicrobiales</taxon>
        <taxon>Rhizobiaceae</taxon>
        <taxon>Liberibacter</taxon>
    </lineage>
</organism>
<proteinExistence type="inferred from homology"/>
<dbReference type="InterPro" id="IPR023635">
    <property type="entry name" value="Peptide_deformylase"/>
</dbReference>
<feature type="binding site" evidence="2">
    <location>
        <position position="94"/>
    </location>
    <ligand>
        <name>Fe cation</name>
        <dbReference type="ChEBI" id="CHEBI:24875"/>
    </ligand>
</feature>
<dbReference type="PANTHER" id="PTHR10458">
    <property type="entry name" value="PEPTIDE DEFORMYLASE"/>
    <property type="match status" value="1"/>
</dbReference>